<protein>
    <submittedName>
        <fullName evidence="1">Methionine biosynthesis protein MetW</fullName>
    </submittedName>
</protein>
<name>A0A8J6NCA8_9BACT</name>
<dbReference type="Pfam" id="PF07021">
    <property type="entry name" value="MetW"/>
    <property type="match status" value="1"/>
</dbReference>
<evidence type="ECO:0000313" key="1">
    <source>
        <dbReference type="EMBL" id="MBC8316705.1"/>
    </source>
</evidence>
<dbReference type="Proteomes" id="UP000614424">
    <property type="component" value="Unassembled WGS sequence"/>
</dbReference>
<dbReference type="InterPro" id="IPR029063">
    <property type="entry name" value="SAM-dependent_MTases_sf"/>
</dbReference>
<evidence type="ECO:0000313" key="2">
    <source>
        <dbReference type="Proteomes" id="UP000614424"/>
    </source>
</evidence>
<dbReference type="NCBIfam" id="TIGR02081">
    <property type="entry name" value="metW"/>
    <property type="match status" value="1"/>
</dbReference>
<sequence>MRFDLQIISSWIQEDSTVLDLGCGKGDLLDFLRTHKKIRGVGIEQDEEKVACAISRGLTVLQGDLSMEVVDYPDNRFDYIVLSQTLQQVYEPAELLKELVRIGRRVIVSFPNFSHWGVRLQVLLAGRAPKNDHLPYDWYDTPNIRVITMKDFRLFMKEIGVCILKETAINTHHHDIKGHIVRILPDWRATYGIFLVASCLDGKCEPL</sequence>
<proteinExistence type="predicted"/>
<dbReference type="Gene3D" id="3.40.50.150">
    <property type="entry name" value="Vaccinia Virus protein VP39"/>
    <property type="match status" value="1"/>
</dbReference>
<organism evidence="1 2">
    <name type="scientific">Candidatus Desulfobia pelagia</name>
    <dbReference type="NCBI Taxonomy" id="2841692"/>
    <lineage>
        <taxon>Bacteria</taxon>
        <taxon>Pseudomonadati</taxon>
        <taxon>Thermodesulfobacteriota</taxon>
        <taxon>Desulfobulbia</taxon>
        <taxon>Desulfobulbales</taxon>
        <taxon>Desulfobulbaceae</taxon>
        <taxon>Candidatus Desulfobia</taxon>
    </lineage>
</organism>
<dbReference type="InterPro" id="IPR010743">
    <property type="entry name" value="Methionine_synth_MetW"/>
</dbReference>
<comment type="caution">
    <text evidence="1">The sequence shown here is derived from an EMBL/GenBank/DDBJ whole genome shotgun (WGS) entry which is preliminary data.</text>
</comment>
<dbReference type="CDD" id="cd02440">
    <property type="entry name" value="AdoMet_MTases"/>
    <property type="match status" value="1"/>
</dbReference>
<dbReference type="SUPFAM" id="SSF53335">
    <property type="entry name" value="S-adenosyl-L-methionine-dependent methyltransferases"/>
    <property type="match status" value="1"/>
</dbReference>
<dbReference type="EMBL" id="JACNJZ010000049">
    <property type="protein sequence ID" value="MBC8316705.1"/>
    <property type="molecule type" value="Genomic_DNA"/>
</dbReference>
<dbReference type="AlphaFoldDB" id="A0A8J6NCA8"/>
<accession>A0A8J6NCA8</accession>
<gene>
    <name evidence="1" type="primary">metW</name>
    <name evidence="1" type="ORF">H8E41_02295</name>
</gene>
<reference evidence="1 2" key="1">
    <citation type="submission" date="2020-08" db="EMBL/GenBank/DDBJ databases">
        <title>Bridging the membrane lipid divide: bacteria of the FCB group superphylum have the potential to synthesize archaeal ether lipids.</title>
        <authorList>
            <person name="Villanueva L."/>
            <person name="Von Meijenfeldt F.A.B."/>
            <person name="Westbye A.B."/>
            <person name="Yadav S."/>
            <person name="Hopmans E.C."/>
            <person name="Dutilh B.E."/>
            <person name="Sinninghe Damste J.S."/>
        </authorList>
    </citation>
    <scope>NUCLEOTIDE SEQUENCE [LARGE SCALE GENOMIC DNA]</scope>
    <source>
        <strain evidence="1">NIOZ-UU47</strain>
    </source>
</reference>